<protein>
    <submittedName>
        <fullName evidence="1">Uncharacterized protein</fullName>
    </submittedName>
</protein>
<accession>A0A0P1GB00</accession>
<proteinExistence type="predicted"/>
<evidence type="ECO:0000313" key="2">
    <source>
        <dbReference type="Proteomes" id="UP000054935"/>
    </source>
</evidence>
<sequence>MPDDFEMRLQSTAVFAPLPGRRDAALCFAGNR</sequence>
<reference evidence="1 2" key="1">
    <citation type="submission" date="2015-09" db="EMBL/GenBank/DDBJ databases">
        <authorList>
            <consortium name="Swine Surveillance"/>
        </authorList>
    </citation>
    <scope>NUCLEOTIDE SEQUENCE [LARGE SCALE GENOMIC DNA]</scope>
    <source>
        <strain evidence="1 2">CECT 7648</strain>
    </source>
</reference>
<keyword evidence="2" id="KW-1185">Reference proteome</keyword>
<evidence type="ECO:0000313" key="1">
    <source>
        <dbReference type="EMBL" id="CUH78599.1"/>
    </source>
</evidence>
<name>A0A0P1GB00_9RHOB</name>
<organism evidence="1 2">
    <name type="scientific">Tropicibacter naphthalenivorans</name>
    <dbReference type="NCBI Taxonomy" id="441103"/>
    <lineage>
        <taxon>Bacteria</taxon>
        <taxon>Pseudomonadati</taxon>
        <taxon>Pseudomonadota</taxon>
        <taxon>Alphaproteobacteria</taxon>
        <taxon>Rhodobacterales</taxon>
        <taxon>Roseobacteraceae</taxon>
        <taxon>Tropicibacter</taxon>
    </lineage>
</organism>
<dbReference type="STRING" id="441103.TRN7648_02062"/>
<gene>
    <name evidence="1" type="ORF">TRN7648_02062</name>
</gene>
<dbReference type="EMBL" id="CYSE01000003">
    <property type="protein sequence ID" value="CUH78599.1"/>
    <property type="molecule type" value="Genomic_DNA"/>
</dbReference>
<dbReference type="Proteomes" id="UP000054935">
    <property type="component" value="Unassembled WGS sequence"/>
</dbReference>
<dbReference type="AlphaFoldDB" id="A0A0P1GB00"/>